<feature type="compositionally biased region" description="Polar residues" evidence="1">
    <location>
        <begin position="194"/>
        <end position="204"/>
    </location>
</feature>
<name>A0A5N4CMG1_CAMDR</name>
<dbReference type="InterPro" id="IPR001909">
    <property type="entry name" value="KRAB"/>
</dbReference>
<dbReference type="CDD" id="cd07765">
    <property type="entry name" value="KRAB_A-box"/>
    <property type="match status" value="1"/>
</dbReference>
<proteinExistence type="predicted"/>
<reference evidence="3 4" key="1">
    <citation type="journal article" date="2019" name="Mol. Ecol. Resour.">
        <title>Improving Illumina assemblies with Hi-C and long reads: an example with the North African dromedary.</title>
        <authorList>
            <person name="Elbers J.P."/>
            <person name="Rogers M.F."/>
            <person name="Perelman P.L."/>
            <person name="Proskuryakova A.A."/>
            <person name="Serdyukova N.A."/>
            <person name="Johnson W.E."/>
            <person name="Horin P."/>
            <person name="Corander J."/>
            <person name="Murphy D."/>
            <person name="Burger P.A."/>
        </authorList>
    </citation>
    <scope>NUCLEOTIDE SEQUENCE [LARGE SCALE GENOMIC DNA]</scope>
    <source>
        <strain evidence="3">Drom800</strain>
        <tissue evidence="3">Blood</tissue>
    </source>
</reference>
<dbReference type="EMBL" id="JWIN03000022">
    <property type="protein sequence ID" value="KAB1259584.1"/>
    <property type="molecule type" value="Genomic_DNA"/>
</dbReference>
<evidence type="ECO:0000256" key="1">
    <source>
        <dbReference type="SAM" id="MobiDB-lite"/>
    </source>
</evidence>
<dbReference type="InterPro" id="IPR036051">
    <property type="entry name" value="KRAB_dom_sf"/>
</dbReference>
<dbReference type="Gene3D" id="6.10.140.140">
    <property type="match status" value="1"/>
</dbReference>
<feature type="domain" description="KRAB" evidence="2">
    <location>
        <begin position="4"/>
        <end position="80"/>
    </location>
</feature>
<dbReference type="PANTHER" id="PTHR23232:SF158">
    <property type="entry name" value="KRAB DOMAIN-CONTAINING PROTEIN 5"/>
    <property type="match status" value="1"/>
</dbReference>
<evidence type="ECO:0000313" key="3">
    <source>
        <dbReference type="EMBL" id="KAB1259584.1"/>
    </source>
</evidence>
<dbReference type="AlphaFoldDB" id="A0A5N4CMG1"/>
<dbReference type="Proteomes" id="UP000299084">
    <property type="component" value="Unassembled WGS sequence"/>
</dbReference>
<protein>
    <submittedName>
        <fullName evidence="3">Zinc finger protein 57</fullName>
    </submittedName>
</protein>
<gene>
    <name evidence="3" type="ORF">Cadr_000025133</name>
</gene>
<feature type="region of interest" description="Disordered" evidence="1">
    <location>
        <begin position="194"/>
        <end position="217"/>
    </location>
</feature>
<sequence>MDSVVLEDVAVAFSPEEWALLDVAQRSLYRDVMLETFRNLASIGEGHRSFTSSAERKYPQAAERVSGLGLNGGNLLLRKADRVALLWSPPWDSFLVYEKTGDAIAPEVSAGTRDHVCDTCQAFQSQSFTGQVCKSDTDVCGLRHVVERPSENRDGGARGEADRTARLTVQERLPAGAKSYGYSKLAKIMASSSEKATVGSSSLKAPTALPQRGLKPY</sequence>
<comment type="caution">
    <text evidence="3">The sequence shown here is derived from an EMBL/GenBank/DDBJ whole genome shotgun (WGS) entry which is preliminary data.</text>
</comment>
<dbReference type="InterPro" id="IPR050169">
    <property type="entry name" value="Krueppel_C2H2_ZnF"/>
</dbReference>
<dbReference type="PROSITE" id="PS50805">
    <property type="entry name" value="KRAB"/>
    <property type="match status" value="1"/>
</dbReference>
<dbReference type="GO" id="GO:0006355">
    <property type="term" value="P:regulation of DNA-templated transcription"/>
    <property type="evidence" value="ECO:0007669"/>
    <property type="project" value="InterPro"/>
</dbReference>
<evidence type="ECO:0000259" key="2">
    <source>
        <dbReference type="PROSITE" id="PS50805"/>
    </source>
</evidence>
<dbReference type="Pfam" id="PF01352">
    <property type="entry name" value="KRAB"/>
    <property type="match status" value="1"/>
</dbReference>
<evidence type="ECO:0000313" key="4">
    <source>
        <dbReference type="Proteomes" id="UP000299084"/>
    </source>
</evidence>
<dbReference type="PANTHER" id="PTHR23232">
    <property type="entry name" value="KRAB DOMAIN C2H2 ZINC FINGER"/>
    <property type="match status" value="1"/>
</dbReference>
<keyword evidence="4" id="KW-1185">Reference proteome</keyword>
<dbReference type="SUPFAM" id="SSF109640">
    <property type="entry name" value="KRAB domain (Kruppel-associated box)"/>
    <property type="match status" value="1"/>
</dbReference>
<accession>A0A5N4CMG1</accession>
<organism evidence="3 4">
    <name type="scientific">Camelus dromedarius</name>
    <name type="common">Dromedary</name>
    <name type="synonym">Arabian camel</name>
    <dbReference type="NCBI Taxonomy" id="9838"/>
    <lineage>
        <taxon>Eukaryota</taxon>
        <taxon>Metazoa</taxon>
        <taxon>Chordata</taxon>
        <taxon>Craniata</taxon>
        <taxon>Vertebrata</taxon>
        <taxon>Euteleostomi</taxon>
        <taxon>Mammalia</taxon>
        <taxon>Eutheria</taxon>
        <taxon>Laurasiatheria</taxon>
        <taxon>Artiodactyla</taxon>
        <taxon>Tylopoda</taxon>
        <taxon>Camelidae</taxon>
        <taxon>Camelus</taxon>
    </lineage>
</organism>
<dbReference type="SMART" id="SM00349">
    <property type="entry name" value="KRAB"/>
    <property type="match status" value="1"/>
</dbReference>